<dbReference type="Gene3D" id="1.20.950.20">
    <property type="entry name" value="Transmembrane di-heme cytochromes, Chain C"/>
    <property type="match status" value="1"/>
</dbReference>
<gene>
    <name evidence="16" type="ORF">E2L08_09425</name>
</gene>
<evidence type="ECO:0000256" key="6">
    <source>
        <dbReference type="ARBA" id="ARBA00022617"/>
    </source>
</evidence>
<accession>A0A4R6AB19</accession>
<dbReference type="InterPro" id="IPR016174">
    <property type="entry name" value="Di-haem_cyt_TM"/>
</dbReference>
<comment type="subcellular location">
    <subcellularLocation>
        <location evidence="2">Cell membrane</location>
        <topology evidence="2">Multi-pass membrane protein</topology>
    </subcellularLocation>
</comment>
<evidence type="ECO:0000256" key="13">
    <source>
        <dbReference type="SAM" id="Phobius"/>
    </source>
</evidence>
<feature type="domain" description="Cytochrome b561 bacterial/Ni-hydrogenase" evidence="15">
    <location>
        <begin position="169"/>
        <end position="387"/>
    </location>
</feature>
<feature type="chain" id="PRO_5020290797" evidence="14">
    <location>
        <begin position="25"/>
        <end position="425"/>
    </location>
</feature>
<name>A0A4R6AB19_9RHOB</name>
<dbReference type="InterPro" id="IPR011577">
    <property type="entry name" value="Cyt_b561_bac/Ni-Hgenase"/>
</dbReference>
<feature type="transmembrane region" description="Helical" evidence="13">
    <location>
        <begin position="179"/>
        <end position="198"/>
    </location>
</feature>
<keyword evidence="10 13" id="KW-1133">Transmembrane helix</keyword>
<keyword evidence="8" id="KW-0479">Metal-binding</keyword>
<evidence type="ECO:0000313" key="16">
    <source>
        <dbReference type="EMBL" id="TDL79518.1"/>
    </source>
</evidence>
<dbReference type="OrthoDB" id="9790598at2"/>
<feature type="transmembrane region" description="Helical" evidence="13">
    <location>
        <begin position="238"/>
        <end position="255"/>
    </location>
</feature>
<dbReference type="GO" id="GO:0009326">
    <property type="term" value="C:formate dehydrogenase complex"/>
    <property type="evidence" value="ECO:0007669"/>
    <property type="project" value="InterPro"/>
</dbReference>
<organism evidence="16 17">
    <name type="scientific">Palleronia sediminis</name>
    <dbReference type="NCBI Taxonomy" id="2547833"/>
    <lineage>
        <taxon>Bacteria</taxon>
        <taxon>Pseudomonadati</taxon>
        <taxon>Pseudomonadota</taxon>
        <taxon>Alphaproteobacteria</taxon>
        <taxon>Rhodobacterales</taxon>
        <taxon>Roseobacteraceae</taxon>
        <taxon>Palleronia</taxon>
    </lineage>
</organism>
<evidence type="ECO:0000256" key="9">
    <source>
        <dbReference type="ARBA" id="ARBA00022982"/>
    </source>
</evidence>
<dbReference type="GO" id="GO:0009061">
    <property type="term" value="P:anaerobic respiration"/>
    <property type="evidence" value="ECO:0007669"/>
    <property type="project" value="TreeGrafter"/>
</dbReference>
<keyword evidence="17" id="KW-1185">Reference proteome</keyword>
<dbReference type="GO" id="GO:0046872">
    <property type="term" value="F:metal ion binding"/>
    <property type="evidence" value="ECO:0007669"/>
    <property type="project" value="UniProtKB-KW"/>
</dbReference>
<comment type="similarity">
    <text evidence="3">Belongs to the formate dehydrogenase gamma subunit family.</text>
</comment>
<dbReference type="GO" id="GO:0005886">
    <property type="term" value="C:plasma membrane"/>
    <property type="evidence" value="ECO:0007669"/>
    <property type="project" value="UniProtKB-SubCell"/>
</dbReference>
<evidence type="ECO:0000256" key="5">
    <source>
        <dbReference type="ARBA" id="ARBA00022475"/>
    </source>
</evidence>
<feature type="transmembrane region" description="Helical" evidence="13">
    <location>
        <begin position="131"/>
        <end position="152"/>
    </location>
</feature>
<keyword evidence="14" id="KW-0732">Signal</keyword>
<evidence type="ECO:0000256" key="4">
    <source>
        <dbReference type="ARBA" id="ARBA00022448"/>
    </source>
</evidence>
<dbReference type="GO" id="GO:0015944">
    <property type="term" value="P:formate oxidation"/>
    <property type="evidence" value="ECO:0007669"/>
    <property type="project" value="TreeGrafter"/>
</dbReference>
<evidence type="ECO:0000256" key="8">
    <source>
        <dbReference type="ARBA" id="ARBA00022723"/>
    </source>
</evidence>
<dbReference type="GO" id="GO:0009055">
    <property type="term" value="F:electron transfer activity"/>
    <property type="evidence" value="ECO:0007669"/>
    <property type="project" value="InterPro"/>
</dbReference>
<keyword evidence="5" id="KW-1003">Cell membrane</keyword>
<proteinExistence type="inferred from homology"/>
<dbReference type="GO" id="GO:0036397">
    <property type="term" value="F:formate dehydrogenase (quinone) activity"/>
    <property type="evidence" value="ECO:0007669"/>
    <property type="project" value="TreeGrafter"/>
</dbReference>
<dbReference type="GO" id="GO:0008863">
    <property type="term" value="F:formate dehydrogenase (NAD+) activity"/>
    <property type="evidence" value="ECO:0007669"/>
    <property type="project" value="InterPro"/>
</dbReference>
<dbReference type="AlphaFoldDB" id="A0A4R6AB19"/>
<keyword evidence="11" id="KW-0408">Iron</keyword>
<dbReference type="NCBIfam" id="TIGR01583">
    <property type="entry name" value="formate-DH-gamm"/>
    <property type="match status" value="1"/>
</dbReference>
<feature type="transmembrane region" description="Helical" evidence="13">
    <location>
        <begin position="355"/>
        <end position="374"/>
    </location>
</feature>
<dbReference type="PANTHER" id="PTHR30074">
    <property type="entry name" value="FORMATE DEHYDROGENASE, NITRATE-INDUCIBLE, CYTOCHROME B556 FDN SUBUNIT"/>
    <property type="match status" value="1"/>
</dbReference>
<evidence type="ECO:0000256" key="12">
    <source>
        <dbReference type="ARBA" id="ARBA00023136"/>
    </source>
</evidence>
<dbReference type="GO" id="GO:0022904">
    <property type="term" value="P:respiratory electron transport chain"/>
    <property type="evidence" value="ECO:0007669"/>
    <property type="project" value="InterPro"/>
</dbReference>
<evidence type="ECO:0000256" key="3">
    <source>
        <dbReference type="ARBA" id="ARBA00010747"/>
    </source>
</evidence>
<comment type="caution">
    <text evidence="16">The sequence shown here is derived from an EMBL/GenBank/DDBJ whole genome shotgun (WGS) entry which is preliminary data.</text>
</comment>
<evidence type="ECO:0000256" key="14">
    <source>
        <dbReference type="SAM" id="SignalP"/>
    </source>
</evidence>
<reference evidence="16 17" key="1">
    <citation type="submission" date="2019-03" db="EMBL/GenBank/DDBJ databases">
        <title>Primorskyibacter sp. SS33 isolated from sediments.</title>
        <authorList>
            <person name="Xunke S."/>
        </authorList>
    </citation>
    <scope>NUCLEOTIDE SEQUENCE [LARGE SCALE GENOMIC DNA]</scope>
    <source>
        <strain evidence="16 17">SS33</strain>
    </source>
</reference>
<comment type="cofactor">
    <cofactor evidence="1">
        <name>heme</name>
        <dbReference type="ChEBI" id="CHEBI:30413"/>
    </cofactor>
</comment>
<dbReference type="Proteomes" id="UP000295701">
    <property type="component" value="Unassembled WGS sequence"/>
</dbReference>
<evidence type="ECO:0000256" key="11">
    <source>
        <dbReference type="ARBA" id="ARBA00023004"/>
    </source>
</evidence>
<feature type="transmembrane region" description="Helical" evidence="13">
    <location>
        <begin position="290"/>
        <end position="311"/>
    </location>
</feature>
<dbReference type="EMBL" id="SNAA01000009">
    <property type="protein sequence ID" value="TDL79518.1"/>
    <property type="molecule type" value="Genomic_DNA"/>
</dbReference>
<dbReference type="SUPFAM" id="SSF81342">
    <property type="entry name" value="Transmembrane di-heme cytochromes"/>
    <property type="match status" value="1"/>
</dbReference>
<sequence>MEFTMTTITRLMLALSLVFAGALAAPAQDYQTEMVPPDATAEMPGQTLEDILARQEGLTGHGREPRDFEAAVDNAASGPLGTLGGISDSVMWDGLRFGTAPDMRVSAGGDVAKVIMQDGGMWWWDFRAGQLATWGGYWLLAVIGLIAVFYFVKGRIKISGGLSGREILRFDWVERFGHWLIASSFLILGVTGLLQLYARKLLMTPPDTPGDLGNVLARQDGFSAATVLGYTKWIHNNISWAFMIGIVMIFVLWIAHNIPNKTDLKWLAKGGGFIGNTHPPAKKFNAGQKLIFWSVILLGGSISVSGLSLLFPYQLPMFEPTFAKLNDFGIPELLGRAQPFPGELTPQEEMQYAQLWHSIVSFVLLGIVIAHIYIGSIGMQGAWAAMGRGRVDYNWAKDHHSLWVEEVEARQEGKAGRPKAATPAE</sequence>
<dbReference type="Pfam" id="PF01292">
    <property type="entry name" value="Ni_hydr_CYTB"/>
    <property type="match status" value="1"/>
</dbReference>
<keyword evidence="12 13" id="KW-0472">Membrane</keyword>
<evidence type="ECO:0000256" key="1">
    <source>
        <dbReference type="ARBA" id="ARBA00001971"/>
    </source>
</evidence>
<protein>
    <submittedName>
        <fullName evidence="16">Formate dehydrogenase subunit gamma</fullName>
    </submittedName>
</protein>
<feature type="signal peptide" evidence="14">
    <location>
        <begin position="1"/>
        <end position="24"/>
    </location>
</feature>
<keyword evidence="6" id="KW-0349">Heme</keyword>
<keyword evidence="4" id="KW-0813">Transport</keyword>
<keyword evidence="9" id="KW-0249">Electron transport</keyword>
<evidence type="ECO:0000256" key="2">
    <source>
        <dbReference type="ARBA" id="ARBA00004651"/>
    </source>
</evidence>
<evidence type="ECO:0000259" key="15">
    <source>
        <dbReference type="Pfam" id="PF01292"/>
    </source>
</evidence>
<keyword evidence="7 13" id="KW-0812">Transmembrane</keyword>
<dbReference type="InterPro" id="IPR006471">
    <property type="entry name" value="Formate_DH_gsu"/>
</dbReference>
<evidence type="ECO:0000313" key="17">
    <source>
        <dbReference type="Proteomes" id="UP000295701"/>
    </source>
</evidence>
<dbReference type="PANTHER" id="PTHR30074:SF6">
    <property type="entry name" value="FORMATE DEHYDROGENASE GAMMA SUBUNIT"/>
    <property type="match status" value="1"/>
</dbReference>
<evidence type="ECO:0000256" key="10">
    <source>
        <dbReference type="ARBA" id="ARBA00022989"/>
    </source>
</evidence>
<dbReference type="InterPro" id="IPR051817">
    <property type="entry name" value="FDH_cytochrome_b556_subunit"/>
</dbReference>
<evidence type="ECO:0000256" key="7">
    <source>
        <dbReference type="ARBA" id="ARBA00022692"/>
    </source>
</evidence>